<comment type="caution">
    <text evidence="1">The sequence shown here is derived from an EMBL/GenBank/DDBJ whole genome shotgun (WGS) entry which is preliminary data.</text>
</comment>
<name>A0A167Y5Q7_9HYPO</name>
<dbReference type="OrthoDB" id="2104739at2759"/>
<dbReference type="AlphaFoldDB" id="A0A167Y5Q7"/>
<proteinExistence type="predicted"/>
<keyword evidence="2" id="KW-1185">Reference proteome</keyword>
<reference evidence="1 2" key="1">
    <citation type="journal article" date="2016" name="Genome Biol. Evol.">
        <title>Divergent and convergent evolution of fungal pathogenicity.</title>
        <authorList>
            <person name="Shang Y."/>
            <person name="Xiao G."/>
            <person name="Zheng P."/>
            <person name="Cen K."/>
            <person name="Zhan S."/>
            <person name="Wang C."/>
        </authorList>
    </citation>
    <scope>NUCLEOTIDE SEQUENCE [LARGE SCALE GENOMIC DNA]</scope>
    <source>
        <strain evidence="1 2">RCEF 264</strain>
    </source>
</reference>
<evidence type="ECO:0000313" key="1">
    <source>
        <dbReference type="EMBL" id="OAA65875.1"/>
    </source>
</evidence>
<gene>
    <name evidence="1" type="ORF">SPI_02662</name>
</gene>
<accession>A0A167Y5Q7</accession>
<dbReference type="STRING" id="1081102.A0A167Y5Q7"/>
<sequence>MLLLFPTYLTVSKNRTIDPPLPRLLAIHAAVAKVMHMSGAASHSDDILRDAEELLVKADVSTNLGTLAALRLGG</sequence>
<dbReference type="EMBL" id="AZHD01000003">
    <property type="protein sequence ID" value="OAA65875.1"/>
    <property type="molecule type" value="Genomic_DNA"/>
</dbReference>
<dbReference type="Proteomes" id="UP000076874">
    <property type="component" value="Unassembled WGS sequence"/>
</dbReference>
<organism evidence="1 2">
    <name type="scientific">Niveomyces insectorum RCEF 264</name>
    <dbReference type="NCBI Taxonomy" id="1081102"/>
    <lineage>
        <taxon>Eukaryota</taxon>
        <taxon>Fungi</taxon>
        <taxon>Dikarya</taxon>
        <taxon>Ascomycota</taxon>
        <taxon>Pezizomycotina</taxon>
        <taxon>Sordariomycetes</taxon>
        <taxon>Hypocreomycetidae</taxon>
        <taxon>Hypocreales</taxon>
        <taxon>Cordycipitaceae</taxon>
        <taxon>Niveomyces</taxon>
    </lineage>
</organism>
<protein>
    <submittedName>
        <fullName evidence="1">Uncharacterized protein</fullName>
    </submittedName>
</protein>
<evidence type="ECO:0000313" key="2">
    <source>
        <dbReference type="Proteomes" id="UP000076874"/>
    </source>
</evidence>